<gene>
    <name evidence="2" type="ORF">IAB67_01180</name>
</gene>
<dbReference type="SUPFAM" id="SSF54913">
    <property type="entry name" value="GlnB-like"/>
    <property type="match status" value="1"/>
</dbReference>
<evidence type="ECO:0000256" key="1">
    <source>
        <dbReference type="SAM" id="Phobius"/>
    </source>
</evidence>
<dbReference type="InterPro" id="IPR015867">
    <property type="entry name" value="N-reg_PII/ATP_PRibTrfase_C"/>
</dbReference>
<dbReference type="Gene3D" id="3.30.70.120">
    <property type="match status" value="1"/>
</dbReference>
<dbReference type="Proteomes" id="UP000824073">
    <property type="component" value="Unassembled WGS sequence"/>
</dbReference>
<accession>A0A9D1IUC1</accession>
<reference evidence="2" key="2">
    <citation type="journal article" date="2021" name="PeerJ">
        <title>Extensive microbial diversity within the chicken gut microbiome revealed by metagenomics and culture.</title>
        <authorList>
            <person name="Gilroy R."/>
            <person name="Ravi A."/>
            <person name="Getino M."/>
            <person name="Pursley I."/>
            <person name="Horton D.L."/>
            <person name="Alikhan N.F."/>
            <person name="Baker D."/>
            <person name="Gharbi K."/>
            <person name="Hall N."/>
            <person name="Watson M."/>
            <person name="Adriaenssens E.M."/>
            <person name="Foster-Nyarko E."/>
            <person name="Jarju S."/>
            <person name="Secka A."/>
            <person name="Antonio M."/>
            <person name="Oren A."/>
            <person name="Chaudhuri R.R."/>
            <person name="La Ragione R."/>
            <person name="Hildebrand F."/>
            <person name="Pallen M.J."/>
        </authorList>
    </citation>
    <scope>NUCLEOTIDE SEQUENCE</scope>
    <source>
        <strain evidence="2">CHK191-8634</strain>
    </source>
</reference>
<keyword evidence="1" id="KW-1133">Transmembrane helix</keyword>
<keyword evidence="1" id="KW-0812">Transmembrane</keyword>
<name>A0A9D1IUC1_9CLOT</name>
<dbReference type="InterPro" id="IPR011322">
    <property type="entry name" value="N-reg_PII-like_a/b"/>
</dbReference>
<feature type="transmembrane region" description="Helical" evidence="1">
    <location>
        <begin position="94"/>
        <end position="116"/>
    </location>
</feature>
<sequence>MSERTVRPMKMIVSILGRGQGNAFVRLLTGKHIFFHHQCVGLGTATSDMMDMLGLGTAEKDVLLSIGPSDIVDRALYELSDSLGSGGRGKGRGLVFSLPLTGISSLAAAGILASAAPEERMDDTMKPESKSSLILVSVNQGYTDAVMDTAKKKGASGGTVIRARWASNEQFEQFYGITLQAEKEVVAILVPNDLRNQMMEAINLNHGLKTDAHGVVCSLAVDKAFKLA</sequence>
<keyword evidence="1" id="KW-0472">Membrane</keyword>
<protein>
    <submittedName>
        <fullName evidence="2">Uncharacterized protein</fullName>
    </submittedName>
</protein>
<dbReference type="EMBL" id="DVMR01000013">
    <property type="protein sequence ID" value="HIU42891.1"/>
    <property type="molecule type" value="Genomic_DNA"/>
</dbReference>
<organism evidence="2 3">
    <name type="scientific">Candidatus Ventrousia excrementavium</name>
    <dbReference type="NCBI Taxonomy" id="2840961"/>
    <lineage>
        <taxon>Bacteria</taxon>
        <taxon>Bacillati</taxon>
        <taxon>Bacillota</taxon>
        <taxon>Clostridia</taxon>
        <taxon>Eubacteriales</taxon>
        <taxon>Clostridiaceae</taxon>
        <taxon>Clostridiaceae incertae sedis</taxon>
        <taxon>Candidatus Ventrousia</taxon>
    </lineage>
</organism>
<comment type="caution">
    <text evidence="2">The sequence shown here is derived from an EMBL/GenBank/DDBJ whole genome shotgun (WGS) entry which is preliminary data.</text>
</comment>
<evidence type="ECO:0000313" key="3">
    <source>
        <dbReference type="Proteomes" id="UP000824073"/>
    </source>
</evidence>
<reference evidence="2" key="1">
    <citation type="submission" date="2020-10" db="EMBL/GenBank/DDBJ databases">
        <authorList>
            <person name="Gilroy R."/>
        </authorList>
    </citation>
    <scope>NUCLEOTIDE SEQUENCE</scope>
    <source>
        <strain evidence="2">CHK191-8634</strain>
    </source>
</reference>
<evidence type="ECO:0000313" key="2">
    <source>
        <dbReference type="EMBL" id="HIU42891.1"/>
    </source>
</evidence>
<proteinExistence type="predicted"/>
<dbReference type="AlphaFoldDB" id="A0A9D1IUC1"/>